<dbReference type="EMBL" id="BMAO01031078">
    <property type="protein sequence ID" value="GFQ72175.1"/>
    <property type="molecule type" value="Genomic_DNA"/>
</dbReference>
<dbReference type="OrthoDB" id="6422435at2759"/>
<keyword evidence="1" id="KW-0472">Membrane</keyword>
<evidence type="ECO:0000313" key="3">
    <source>
        <dbReference type="Proteomes" id="UP000887116"/>
    </source>
</evidence>
<protein>
    <submittedName>
        <fullName evidence="2">Uncharacterized protein</fullName>
    </submittedName>
</protein>
<gene>
    <name evidence="2" type="primary">AVEN_211396_1</name>
    <name evidence="2" type="ORF">TNCT_575551</name>
</gene>
<reference evidence="2" key="1">
    <citation type="submission" date="2020-07" db="EMBL/GenBank/DDBJ databases">
        <title>Multicomponent nature underlies the extraordinary mechanical properties of spider dragline silk.</title>
        <authorList>
            <person name="Kono N."/>
            <person name="Nakamura H."/>
            <person name="Mori M."/>
            <person name="Yoshida Y."/>
            <person name="Ohtoshi R."/>
            <person name="Malay A.D."/>
            <person name="Moran D.A.P."/>
            <person name="Tomita M."/>
            <person name="Numata K."/>
            <person name="Arakawa K."/>
        </authorList>
    </citation>
    <scope>NUCLEOTIDE SEQUENCE</scope>
</reference>
<dbReference type="Proteomes" id="UP000887116">
    <property type="component" value="Unassembled WGS sequence"/>
</dbReference>
<keyword evidence="1" id="KW-1133">Transmembrane helix</keyword>
<dbReference type="AlphaFoldDB" id="A0A8X6F645"/>
<name>A0A8X6F645_TRICU</name>
<feature type="transmembrane region" description="Helical" evidence="1">
    <location>
        <begin position="73"/>
        <end position="94"/>
    </location>
</feature>
<evidence type="ECO:0000256" key="1">
    <source>
        <dbReference type="SAM" id="Phobius"/>
    </source>
</evidence>
<accession>A0A8X6F645</accession>
<evidence type="ECO:0000313" key="2">
    <source>
        <dbReference type="EMBL" id="GFQ72175.1"/>
    </source>
</evidence>
<keyword evidence="1" id="KW-0812">Transmembrane</keyword>
<sequence length="97" mass="11108">MEWVLLFMNSSFGLLAILWKAGNLPIEAEKLKIAYRRKCREKLVSENKVGELRSEIDLIDTSNFVLSGCNIIYFYRSSLLVLTGTILTYTVLLMSKN</sequence>
<proteinExistence type="predicted"/>
<organism evidence="2 3">
    <name type="scientific">Trichonephila clavata</name>
    <name type="common">Joro spider</name>
    <name type="synonym">Nephila clavata</name>
    <dbReference type="NCBI Taxonomy" id="2740835"/>
    <lineage>
        <taxon>Eukaryota</taxon>
        <taxon>Metazoa</taxon>
        <taxon>Ecdysozoa</taxon>
        <taxon>Arthropoda</taxon>
        <taxon>Chelicerata</taxon>
        <taxon>Arachnida</taxon>
        <taxon>Araneae</taxon>
        <taxon>Araneomorphae</taxon>
        <taxon>Entelegynae</taxon>
        <taxon>Araneoidea</taxon>
        <taxon>Nephilidae</taxon>
        <taxon>Trichonephila</taxon>
    </lineage>
</organism>
<keyword evidence="3" id="KW-1185">Reference proteome</keyword>
<comment type="caution">
    <text evidence="2">The sequence shown here is derived from an EMBL/GenBank/DDBJ whole genome shotgun (WGS) entry which is preliminary data.</text>
</comment>